<sequence>MTSRKTFKSRVRARMGKTGESYTTARRRLLESSDRPPAVPPAVPPAAEPIRRSKVSEATIRERTGRGWDEWFALLDAWGATERTHTQIARRLTGEYRIDNWSAQNITVAYEQERGMRAPGQDSGGHYYASGSKTIAVPVDRVYGAFADTGLREQWLPGELRVRTATEGRSFRADWQDGSTRIVVGFTVKGDAKAQVALLHEKLPDAETAAQMKAFWRERLAALKTLLEA</sequence>
<keyword evidence="3" id="KW-1185">Reference proteome</keyword>
<feature type="compositionally biased region" description="Basic residues" evidence="1">
    <location>
        <begin position="1"/>
        <end position="15"/>
    </location>
</feature>
<organism evidence="2 3">
    <name type="scientific">Streptosporangium lutulentum</name>
    <dbReference type="NCBI Taxonomy" id="1461250"/>
    <lineage>
        <taxon>Bacteria</taxon>
        <taxon>Bacillati</taxon>
        <taxon>Actinomycetota</taxon>
        <taxon>Actinomycetes</taxon>
        <taxon>Streptosporangiales</taxon>
        <taxon>Streptosporangiaceae</taxon>
        <taxon>Streptosporangium</taxon>
    </lineage>
</organism>
<dbReference type="RefSeq" id="WP_307564902.1">
    <property type="nucleotide sequence ID" value="NZ_JAUSQU010000001.1"/>
</dbReference>
<evidence type="ECO:0000313" key="3">
    <source>
        <dbReference type="Proteomes" id="UP001225356"/>
    </source>
</evidence>
<dbReference type="InterPro" id="IPR023393">
    <property type="entry name" value="START-like_dom_sf"/>
</dbReference>
<evidence type="ECO:0000256" key="1">
    <source>
        <dbReference type="SAM" id="MobiDB-lite"/>
    </source>
</evidence>
<comment type="caution">
    <text evidence="2">The sequence shown here is derived from an EMBL/GenBank/DDBJ whole genome shotgun (WGS) entry which is preliminary data.</text>
</comment>
<feature type="compositionally biased region" description="Pro residues" evidence="1">
    <location>
        <begin position="37"/>
        <end position="46"/>
    </location>
</feature>
<feature type="region of interest" description="Disordered" evidence="1">
    <location>
        <begin position="1"/>
        <end position="46"/>
    </location>
</feature>
<gene>
    <name evidence="2" type="ORF">J2853_007066</name>
</gene>
<dbReference type="EMBL" id="JAUSQU010000001">
    <property type="protein sequence ID" value="MDP9847855.1"/>
    <property type="molecule type" value="Genomic_DNA"/>
</dbReference>
<protein>
    <submittedName>
        <fullName evidence="2">Uncharacterized protein YndB with AHSA1/START domain</fullName>
    </submittedName>
</protein>
<proteinExistence type="predicted"/>
<evidence type="ECO:0000313" key="2">
    <source>
        <dbReference type="EMBL" id="MDP9847855.1"/>
    </source>
</evidence>
<reference evidence="2 3" key="1">
    <citation type="submission" date="2023-07" db="EMBL/GenBank/DDBJ databases">
        <title>Sequencing the genomes of 1000 actinobacteria strains.</title>
        <authorList>
            <person name="Klenk H.-P."/>
        </authorList>
    </citation>
    <scope>NUCLEOTIDE SEQUENCE [LARGE SCALE GENOMIC DNA]</scope>
    <source>
        <strain evidence="2 3">DSM 46740</strain>
    </source>
</reference>
<name>A0ABT9QM92_9ACTN</name>
<dbReference type="Gene3D" id="3.30.530.20">
    <property type="match status" value="1"/>
</dbReference>
<dbReference type="Proteomes" id="UP001225356">
    <property type="component" value="Unassembled WGS sequence"/>
</dbReference>
<accession>A0ABT9QM92</accession>
<dbReference type="SUPFAM" id="SSF55961">
    <property type="entry name" value="Bet v1-like"/>
    <property type="match status" value="1"/>
</dbReference>